<sequence length="183" mass="20418">MAPLLETQNTVRRRFRTALLAVTTQLLILFASHHVWSGQPEMMVSADGPFPTQKYGPGEGIYVGELLVSGETFHKWNLNVSGLAEVRSLNTSRHDDEFNVGVSFVFPGKPGDRKLQVTARLLDECGNVLESRSRICGDARNSTGNHYLGFYMPPARYNSETVRFKGCAQLRIHRVEVTLAPVK</sequence>
<evidence type="ECO:0000313" key="1">
    <source>
        <dbReference type="EMBL" id="QDV48884.1"/>
    </source>
</evidence>
<keyword evidence="2" id="KW-1185">Reference proteome</keyword>
<dbReference type="AlphaFoldDB" id="A0A518I721"/>
<reference evidence="1 2" key="1">
    <citation type="submission" date="2019-03" db="EMBL/GenBank/DDBJ databases">
        <title>Deep-cultivation of Planctomycetes and their phenomic and genomic characterization uncovers novel biology.</title>
        <authorList>
            <person name="Wiegand S."/>
            <person name="Jogler M."/>
            <person name="Boedeker C."/>
            <person name="Pinto D."/>
            <person name="Vollmers J."/>
            <person name="Rivas-Marin E."/>
            <person name="Kohn T."/>
            <person name="Peeters S.H."/>
            <person name="Heuer A."/>
            <person name="Rast P."/>
            <person name="Oberbeckmann S."/>
            <person name="Bunk B."/>
            <person name="Jeske O."/>
            <person name="Meyerdierks A."/>
            <person name="Storesund J.E."/>
            <person name="Kallscheuer N."/>
            <person name="Luecker S."/>
            <person name="Lage O.M."/>
            <person name="Pohl T."/>
            <person name="Merkel B.J."/>
            <person name="Hornburger P."/>
            <person name="Mueller R.-W."/>
            <person name="Bruemmer F."/>
            <person name="Labrenz M."/>
            <person name="Spormann A.M."/>
            <person name="Op den Camp H."/>
            <person name="Overmann J."/>
            <person name="Amann R."/>
            <person name="Jetten M.S.M."/>
            <person name="Mascher T."/>
            <person name="Medema M.H."/>
            <person name="Devos D.P."/>
            <person name="Kaster A.-K."/>
            <person name="Ovreas L."/>
            <person name="Rohde M."/>
            <person name="Galperin M.Y."/>
            <person name="Jogler C."/>
        </authorList>
    </citation>
    <scope>NUCLEOTIDE SEQUENCE [LARGE SCALE GENOMIC DNA]</scope>
    <source>
        <strain evidence="1 2">Enr17</strain>
    </source>
</reference>
<gene>
    <name evidence="1" type="ORF">Enr17x_08990</name>
</gene>
<evidence type="ECO:0000313" key="2">
    <source>
        <dbReference type="Proteomes" id="UP000318313"/>
    </source>
</evidence>
<dbReference type="Proteomes" id="UP000318313">
    <property type="component" value="Chromosome"/>
</dbReference>
<dbReference type="OrthoDB" id="9920794at2"/>
<proteinExistence type="predicted"/>
<protein>
    <submittedName>
        <fullName evidence="1">Uncharacterized protein</fullName>
    </submittedName>
</protein>
<dbReference type="RefSeq" id="WP_145306200.1">
    <property type="nucleotide sequence ID" value="NZ_CP037452.1"/>
</dbReference>
<organism evidence="1 2">
    <name type="scientific">Gimesia fumaroli</name>
    <dbReference type="NCBI Taxonomy" id="2527976"/>
    <lineage>
        <taxon>Bacteria</taxon>
        <taxon>Pseudomonadati</taxon>
        <taxon>Planctomycetota</taxon>
        <taxon>Planctomycetia</taxon>
        <taxon>Planctomycetales</taxon>
        <taxon>Planctomycetaceae</taxon>
        <taxon>Gimesia</taxon>
    </lineage>
</organism>
<name>A0A518I721_9PLAN</name>
<dbReference type="KEGG" id="gfm:Enr17x_08990"/>
<accession>A0A518I721</accession>
<dbReference type="EMBL" id="CP037452">
    <property type="protein sequence ID" value="QDV48884.1"/>
    <property type="molecule type" value="Genomic_DNA"/>
</dbReference>